<evidence type="ECO:0000256" key="2">
    <source>
        <dbReference type="ARBA" id="ARBA00022803"/>
    </source>
</evidence>
<dbReference type="PROSITE" id="PS50005">
    <property type="entry name" value="TPR"/>
    <property type="match status" value="1"/>
</dbReference>
<accession>A0A556TVT7</accession>
<keyword evidence="2 3" id="KW-0802">TPR repeat</keyword>
<name>A0A556TVT7_BAGYA</name>
<evidence type="ECO:0000256" key="3">
    <source>
        <dbReference type="PROSITE-ProRule" id="PRU00339"/>
    </source>
</evidence>
<dbReference type="InterPro" id="IPR019734">
    <property type="entry name" value="TPR_rpt"/>
</dbReference>
<sequence length="87" mass="9997">MLNGDVCVMGDSEKKLKFDHYLIPNTLLELGLLYADTGRRDQAIKFLQKAKNNYKEYSMESRTQFRIHAALSKLKADTSDQDEITVL</sequence>
<dbReference type="PANTHER" id="PTHR31859">
    <property type="entry name" value="TETRATRICOPEPTIDE REPEAT PROTEIN 39 FAMILY MEMBER"/>
    <property type="match status" value="1"/>
</dbReference>
<comment type="caution">
    <text evidence="4">The sequence shown here is derived from an EMBL/GenBank/DDBJ whole genome shotgun (WGS) entry which is preliminary data.</text>
</comment>
<dbReference type="InterPro" id="IPR019412">
    <property type="entry name" value="IML2/TPR_39"/>
</dbReference>
<organism evidence="4 5">
    <name type="scientific">Bagarius yarrelli</name>
    <name type="common">Goonch</name>
    <name type="synonym">Bagrus yarrelli</name>
    <dbReference type="NCBI Taxonomy" id="175774"/>
    <lineage>
        <taxon>Eukaryota</taxon>
        <taxon>Metazoa</taxon>
        <taxon>Chordata</taxon>
        <taxon>Craniata</taxon>
        <taxon>Vertebrata</taxon>
        <taxon>Euteleostomi</taxon>
        <taxon>Actinopterygii</taxon>
        <taxon>Neopterygii</taxon>
        <taxon>Teleostei</taxon>
        <taxon>Ostariophysi</taxon>
        <taxon>Siluriformes</taxon>
        <taxon>Sisoridae</taxon>
        <taxon>Sisorinae</taxon>
        <taxon>Bagarius</taxon>
    </lineage>
</organism>
<evidence type="ECO:0000313" key="5">
    <source>
        <dbReference type="Proteomes" id="UP000319801"/>
    </source>
</evidence>
<protein>
    <submittedName>
        <fullName evidence="4">Tetratricopeptide repeat protein 39A</fullName>
    </submittedName>
</protein>
<dbReference type="OrthoDB" id="43460at2759"/>
<proteinExistence type="inferred from homology"/>
<dbReference type="AlphaFoldDB" id="A0A556TVT7"/>
<comment type="similarity">
    <text evidence="1">Belongs to the TTC39 family.</text>
</comment>
<gene>
    <name evidence="4" type="ORF">Baya_4244</name>
</gene>
<dbReference type="Gene3D" id="1.25.40.10">
    <property type="entry name" value="Tetratricopeptide repeat domain"/>
    <property type="match status" value="1"/>
</dbReference>
<evidence type="ECO:0000313" key="4">
    <source>
        <dbReference type="EMBL" id="TSK87530.1"/>
    </source>
</evidence>
<dbReference type="PANTHER" id="PTHR31859:SF7">
    <property type="entry name" value="TETRATRICOPEPTIDE REPEAT PROTEIN 39A"/>
    <property type="match status" value="1"/>
</dbReference>
<evidence type="ECO:0000256" key="1">
    <source>
        <dbReference type="ARBA" id="ARBA00006400"/>
    </source>
</evidence>
<dbReference type="SUPFAM" id="SSF48452">
    <property type="entry name" value="TPR-like"/>
    <property type="match status" value="1"/>
</dbReference>
<reference evidence="4 5" key="1">
    <citation type="journal article" date="2019" name="Genome Biol. Evol.">
        <title>Whole-Genome Sequencing of the Giant Devil Catfish, Bagarius yarrelli.</title>
        <authorList>
            <person name="Jiang W."/>
            <person name="Lv Y."/>
            <person name="Cheng L."/>
            <person name="Yang K."/>
            <person name="Chao B."/>
            <person name="Wang X."/>
            <person name="Li Y."/>
            <person name="Pan X."/>
            <person name="You X."/>
            <person name="Zhang Y."/>
            <person name="Yang J."/>
            <person name="Li J."/>
            <person name="Zhang X."/>
            <person name="Liu S."/>
            <person name="Sun C."/>
            <person name="Yang J."/>
            <person name="Shi Q."/>
        </authorList>
    </citation>
    <scope>NUCLEOTIDE SEQUENCE [LARGE SCALE GENOMIC DNA]</scope>
    <source>
        <strain evidence="4">JWS20170419001</strain>
        <tissue evidence="4">Muscle</tissue>
    </source>
</reference>
<dbReference type="Proteomes" id="UP000319801">
    <property type="component" value="Unassembled WGS sequence"/>
</dbReference>
<feature type="repeat" description="TPR" evidence="3">
    <location>
        <begin position="24"/>
        <end position="57"/>
    </location>
</feature>
<keyword evidence="5" id="KW-1185">Reference proteome</keyword>
<dbReference type="EMBL" id="VCAZ01000022">
    <property type="protein sequence ID" value="TSK87530.1"/>
    <property type="molecule type" value="Genomic_DNA"/>
</dbReference>
<dbReference type="InterPro" id="IPR011990">
    <property type="entry name" value="TPR-like_helical_dom_sf"/>
</dbReference>